<dbReference type="RefSeq" id="WP_025311963.1">
    <property type="nucleotide sequence ID" value="NZ_CP004372.1"/>
</dbReference>
<gene>
    <name evidence="1" type="ORF">roselon_01786</name>
</gene>
<accession>W8S1U6</accession>
<organism evidence="1 2">
    <name type="scientific">Roseicyclus elongatus DSM 19469</name>
    <dbReference type="NCBI Taxonomy" id="1294273"/>
    <lineage>
        <taxon>Bacteria</taxon>
        <taxon>Pseudomonadati</taxon>
        <taxon>Pseudomonadota</taxon>
        <taxon>Alphaproteobacteria</taxon>
        <taxon>Rhodobacterales</taxon>
        <taxon>Roseobacteraceae</taxon>
        <taxon>Roseicyclus</taxon>
    </lineage>
</organism>
<reference evidence="1 2" key="1">
    <citation type="submission" date="2013-03" db="EMBL/GenBank/DDBJ databases">
        <authorList>
            <person name="Fiebig A."/>
            <person name="Goeker M."/>
            <person name="Klenk H.-P.P."/>
        </authorList>
    </citation>
    <scope>NUCLEOTIDE SEQUENCE [LARGE SCALE GENOMIC DNA]</scope>
    <source>
        <strain evidence="2">DSM 19469</strain>
    </source>
</reference>
<dbReference type="InterPro" id="IPR018772">
    <property type="entry name" value="Transcription_activator_HlyU"/>
</dbReference>
<dbReference type="AlphaFoldDB" id="W8S1U6"/>
<dbReference type="STRING" id="1294273.roselon_01786"/>
<dbReference type="OrthoDB" id="9800971at2"/>
<name>W8S1U6_9RHOB</name>
<dbReference type="PATRIC" id="fig|1294273.3.peg.1759"/>
<dbReference type="HOGENOM" id="CLU_171735_0_0_5"/>
<proteinExistence type="predicted"/>
<dbReference type="EMBL" id="CP004372">
    <property type="protein sequence ID" value="AHM04152.1"/>
    <property type="molecule type" value="Genomic_DNA"/>
</dbReference>
<evidence type="ECO:0000313" key="2">
    <source>
        <dbReference type="Proteomes" id="UP000019593"/>
    </source>
</evidence>
<evidence type="ECO:0008006" key="3">
    <source>
        <dbReference type="Google" id="ProtNLM"/>
    </source>
</evidence>
<dbReference type="Proteomes" id="UP000019593">
    <property type="component" value="Chromosome"/>
</dbReference>
<protein>
    <recommendedName>
        <fullName evidence="3">Transcriptional activator HlyU</fullName>
    </recommendedName>
</protein>
<dbReference type="KEGG" id="red:roselon_01786"/>
<dbReference type="Pfam" id="PF10115">
    <property type="entry name" value="HlyU"/>
    <property type="match status" value="1"/>
</dbReference>
<evidence type="ECO:0000313" key="1">
    <source>
        <dbReference type="EMBL" id="AHM04152.1"/>
    </source>
</evidence>
<keyword evidence="2" id="KW-1185">Reference proteome</keyword>
<sequence>MSLFSKLFGGKGTPEVEPELYKGFRIYPAPQQADGGYLLGARIEKDLDGDTKVHHLIRADRFQSADEVAPYAILKAKQVIDEQGDRLFG</sequence>
<dbReference type="eggNOG" id="COG5453">
    <property type="taxonomic scope" value="Bacteria"/>
</dbReference>